<proteinExistence type="predicted"/>
<accession>A0ABV8UDW0</accession>
<protein>
    <recommendedName>
        <fullName evidence="3">HTH cro/C1-type domain-containing protein</fullName>
    </recommendedName>
</protein>
<dbReference type="EMBL" id="JBHSCR010000014">
    <property type="protein sequence ID" value="MFC4349094.1"/>
    <property type="molecule type" value="Genomic_DNA"/>
</dbReference>
<reference evidence="2" key="1">
    <citation type="journal article" date="2019" name="Int. J. Syst. Evol. Microbiol.">
        <title>The Global Catalogue of Microorganisms (GCM) 10K type strain sequencing project: providing services to taxonomists for standard genome sequencing and annotation.</title>
        <authorList>
            <consortium name="The Broad Institute Genomics Platform"/>
            <consortium name="The Broad Institute Genome Sequencing Center for Infectious Disease"/>
            <person name="Wu L."/>
            <person name="Ma J."/>
        </authorList>
    </citation>
    <scope>NUCLEOTIDE SEQUENCE [LARGE SCALE GENOMIC DNA]</scope>
    <source>
        <strain evidence="2">CGMCC 1.15304</strain>
    </source>
</reference>
<dbReference type="RefSeq" id="WP_068143910.1">
    <property type="nucleotide sequence ID" value="NZ_JBHSCR010000014.1"/>
</dbReference>
<comment type="caution">
    <text evidence="1">The sequence shown here is derived from an EMBL/GenBank/DDBJ whole genome shotgun (WGS) entry which is preliminary data.</text>
</comment>
<evidence type="ECO:0008006" key="3">
    <source>
        <dbReference type="Google" id="ProtNLM"/>
    </source>
</evidence>
<evidence type="ECO:0000313" key="2">
    <source>
        <dbReference type="Proteomes" id="UP001595776"/>
    </source>
</evidence>
<gene>
    <name evidence="1" type="ORF">ACFO5Q_14665</name>
</gene>
<dbReference type="InterPro" id="IPR010982">
    <property type="entry name" value="Lambda_DNA-bd_dom_sf"/>
</dbReference>
<dbReference type="Proteomes" id="UP001595776">
    <property type="component" value="Unassembled WGS sequence"/>
</dbReference>
<keyword evidence="2" id="KW-1185">Reference proteome</keyword>
<dbReference type="Gene3D" id="1.10.3100.10">
    <property type="entry name" value="Putative cytoplasmic protein"/>
    <property type="match status" value="1"/>
</dbReference>
<sequence length="126" mass="14064">MTPAEFRCLREGLGLSERDISMLTLATEAQVKAWEQGREAVPEREGGLLADLEREVERRLAGALEHAQAKDVVTLKLFRNALDFKKSGPDMSPIPPMLAYRCHSALVGRLCRALKRDGRNVTVIYS</sequence>
<name>A0ABV8UDW0_9PROT</name>
<evidence type="ECO:0000313" key="1">
    <source>
        <dbReference type="EMBL" id="MFC4349094.1"/>
    </source>
</evidence>
<organism evidence="1 2">
    <name type="scientific">Kordiimonas lipolytica</name>
    <dbReference type="NCBI Taxonomy" id="1662421"/>
    <lineage>
        <taxon>Bacteria</taxon>
        <taxon>Pseudomonadati</taxon>
        <taxon>Pseudomonadota</taxon>
        <taxon>Alphaproteobacteria</taxon>
        <taxon>Kordiimonadales</taxon>
        <taxon>Kordiimonadaceae</taxon>
        <taxon>Kordiimonas</taxon>
    </lineage>
</organism>
<dbReference type="SUPFAM" id="SSF47413">
    <property type="entry name" value="lambda repressor-like DNA-binding domains"/>
    <property type="match status" value="1"/>
</dbReference>
<dbReference type="InterPro" id="IPR027910">
    <property type="entry name" value="YdiL_sf"/>
</dbReference>